<dbReference type="SUPFAM" id="SSF49373">
    <property type="entry name" value="Invasin/intimin cell-adhesion fragments"/>
    <property type="match status" value="1"/>
</dbReference>
<dbReference type="SMART" id="SM00635">
    <property type="entry name" value="BID_2"/>
    <property type="match status" value="1"/>
</dbReference>
<comment type="caution">
    <text evidence="2">The sequence shown here is derived from an EMBL/GenBank/DDBJ whole genome shotgun (WGS) entry which is preliminary data.</text>
</comment>
<dbReference type="Pfam" id="PF02368">
    <property type="entry name" value="Big_2"/>
    <property type="match status" value="1"/>
</dbReference>
<sequence>MKKFFLLTVMAVFMLAGCEPKNTDPIPVPVESVTLNEPEITLLVGEDFQLTAEVLPENADNKTIVWESSDTAIAAVDENGLVTAVAAGNAIVTATVDDKNATCKVIVNEPAPDGNIDMAGMSVEEVRAAIDEALAAGITEFRFTGTFEQLGMSVTGSPMDSSWIDNPFVGTAVEVVDFSGVTGWPEVDVDGLLNPDGQTATDGFIGIPAFAFSGLLDGVHTFPELREVILPSEVEAIGSQAFWNNPKLERVVAPDVKYVGNQCFVYSSAFNSIELPEATTVYTYAFRGTALTSISLPKVTEIYYGLFMDCPLTKLELTAAGDFTIHEHPMAAFDLGYVVFNFTTESCELVLNADKHYESGTASPKAASATNWFDTEWGSIAFN</sequence>
<proteinExistence type="predicted"/>
<reference evidence="2" key="2">
    <citation type="journal article" date="2021" name="PeerJ">
        <title>Extensive microbial diversity within the chicken gut microbiome revealed by metagenomics and culture.</title>
        <authorList>
            <person name="Gilroy R."/>
            <person name="Ravi A."/>
            <person name="Getino M."/>
            <person name="Pursley I."/>
            <person name="Horton D.L."/>
            <person name="Alikhan N.F."/>
            <person name="Baker D."/>
            <person name="Gharbi K."/>
            <person name="Hall N."/>
            <person name="Watson M."/>
            <person name="Adriaenssens E.M."/>
            <person name="Foster-Nyarko E."/>
            <person name="Jarju S."/>
            <person name="Secka A."/>
            <person name="Antonio M."/>
            <person name="Oren A."/>
            <person name="Chaudhuri R.R."/>
            <person name="La Ragione R."/>
            <person name="Hildebrand F."/>
            <person name="Pallen M.J."/>
        </authorList>
    </citation>
    <scope>NUCLEOTIDE SEQUENCE</scope>
    <source>
        <strain evidence="2">B3-2255</strain>
    </source>
</reference>
<evidence type="ECO:0000259" key="1">
    <source>
        <dbReference type="SMART" id="SM00635"/>
    </source>
</evidence>
<protein>
    <submittedName>
        <fullName evidence="2">Ig-like domain-containing protein</fullName>
    </submittedName>
</protein>
<evidence type="ECO:0000313" key="2">
    <source>
        <dbReference type="EMBL" id="MBO8482191.1"/>
    </source>
</evidence>
<organism evidence="2 3">
    <name type="scientific">Candidatus Merdivivens faecigallinarum</name>
    <dbReference type="NCBI Taxonomy" id="2840871"/>
    <lineage>
        <taxon>Bacteria</taxon>
        <taxon>Pseudomonadati</taxon>
        <taxon>Bacteroidota</taxon>
        <taxon>Bacteroidia</taxon>
        <taxon>Bacteroidales</taxon>
        <taxon>Muribaculaceae</taxon>
        <taxon>Muribaculaceae incertae sedis</taxon>
        <taxon>Candidatus Merdivivens</taxon>
    </lineage>
</organism>
<dbReference type="InterPro" id="IPR026906">
    <property type="entry name" value="LRR_5"/>
</dbReference>
<dbReference type="EMBL" id="JADILY010000139">
    <property type="protein sequence ID" value="MBO8482191.1"/>
    <property type="molecule type" value="Genomic_DNA"/>
</dbReference>
<dbReference type="AlphaFoldDB" id="A0A9D9NQM9"/>
<dbReference type="Pfam" id="PF13306">
    <property type="entry name" value="LRR_5"/>
    <property type="match status" value="1"/>
</dbReference>
<gene>
    <name evidence="2" type="ORF">IAC87_06565</name>
</gene>
<dbReference type="Gene3D" id="2.60.40.1080">
    <property type="match status" value="1"/>
</dbReference>
<reference evidence="2" key="1">
    <citation type="submission" date="2020-10" db="EMBL/GenBank/DDBJ databases">
        <authorList>
            <person name="Gilroy R."/>
        </authorList>
    </citation>
    <scope>NUCLEOTIDE SEQUENCE</scope>
    <source>
        <strain evidence="2">B3-2255</strain>
    </source>
</reference>
<dbReference type="InterPro" id="IPR003343">
    <property type="entry name" value="Big_2"/>
</dbReference>
<dbReference type="InterPro" id="IPR032675">
    <property type="entry name" value="LRR_dom_sf"/>
</dbReference>
<dbReference type="PROSITE" id="PS51257">
    <property type="entry name" value="PROKAR_LIPOPROTEIN"/>
    <property type="match status" value="1"/>
</dbReference>
<dbReference type="Gene3D" id="3.80.10.10">
    <property type="entry name" value="Ribonuclease Inhibitor"/>
    <property type="match status" value="1"/>
</dbReference>
<dbReference type="Proteomes" id="UP000823772">
    <property type="component" value="Unassembled WGS sequence"/>
</dbReference>
<accession>A0A9D9NQM9</accession>
<name>A0A9D9NQM9_9BACT</name>
<evidence type="ECO:0000313" key="3">
    <source>
        <dbReference type="Proteomes" id="UP000823772"/>
    </source>
</evidence>
<feature type="domain" description="BIG2" evidence="1">
    <location>
        <begin position="29"/>
        <end position="106"/>
    </location>
</feature>
<dbReference type="InterPro" id="IPR008964">
    <property type="entry name" value="Invasin/intimin_cell_adhesion"/>
</dbReference>